<protein>
    <recommendedName>
        <fullName evidence="3">AMP-binding enzyme C-terminal domain-containing protein</fullName>
    </recommendedName>
</protein>
<gene>
    <name evidence="1" type="ORF">LSS_16156</name>
</gene>
<dbReference type="KEGG" id="lst:LSS_16156"/>
<reference evidence="1 2" key="1">
    <citation type="journal article" date="2012" name="Gene">
        <title>Sequence of Leptospira santarosai serovar Shermani genome and prediction of virulence-associated genes.</title>
        <authorList>
            <person name="Chou L.F."/>
            <person name="Chen Y.T."/>
            <person name="Lu C.W."/>
            <person name="Ko Y.C."/>
            <person name="Tang C.Y."/>
            <person name="Pan M.J."/>
            <person name="Tian Y.C."/>
            <person name="Chiu C.H."/>
            <person name="Hung C.C."/>
            <person name="Yang C.W."/>
        </authorList>
    </citation>
    <scope>NUCLEOTIDE SEQUENCE [LARGE SCALE GENOMIC DNA]</scope>
    <source>
        <strain evidence="1">LT 821</strain>
    </source>
</reference>
<dbReference type="STRING" id="758847.LSS_16156"/>
<accession>K8XVW2</accession>
<dbReference type="SUPFAM" id="SSF56801">
    <property type="entry name" value="Acetyl-CoA synthetase-like"/>
    <property type="match status" value="1"/>
</dbReference>
<organism evidence="1 2">
    <name type="scientific">Leptospira santarosai serovar Shermani str. LT 821</name>
    <dbReference type="NCBI Taxonomy" id="758847"/>
    <lineage>
        <taxon>Bacteria</taxon>
        <taxon>Pseudomonadati</taxon>
        <taxon>Spirochaetota</taxon>
        <taxon>Spirochaetia</taxon>
        <taxon>Leptospirales</taxon>
        <taxon>Leptospiraceae</taxon>
        <taxon>Leptospira</taxon>
    </lineage>
</organism>
<dbReference type="PATRIC" id="fig|758847.3.peg.3376"/>
<dbReference type="Proteomes" id="UP000035800">
    <property type="component" value="Chromosome I"/>
</dbReference>
<dbReference type="AlphaFoldDB" id="K8XVW2"/>
<dbReference type="EMBL" id="CP006694">
    <property type="protein sequence ID" value="EKT85683.1"/>
    <property type="molecule type" value="Genomic_DNA"/>
</dbReference>
<reference evidence="1 2" key="2">
    <citation type="journal article" date="2014" name="Emerg. Microbes Infect.">
        <title>Potential impact on kidney infection: a whole-genome analysis of Leptospira santarosai serovar Shermani.</title>
        <authorList>
            <person name="Chou L.F."/>
            <person name="Chen T.W."/>
            <person name="Ko Y.C."/>
            <person name="Pan M.J."/>
            <person name="Tian Y.C."/>
            <person name="Chiu C.H."/>
            <person name="Tang P."/>
            <person name="Hung C.C."/>
            <person name="Yang C.W."/>
        </authorList>
    </citation>
    <scope>NUCLEOTIDE SEQUENCE</scope>
    <source>
        <strain evidence="1 2">LT 821</strain>
    </source>
</reference>
<evidence type="ECO:0008006" key="3">
    <source>
        <dbReference type="Google" id="ProtNLM"/>
    </source>
</evidence>
<dbReference type="Gene3D" id="3.30.300.30">
    <property type="match status" value="1"/>
</dbReference>
<sequence length="61" mass="6964">MVAKEGEKVDKKSVLEILKENFTNWQLPHNDDIRLIEAIPKTGVGKFDKKLLRSGIHSGKY</sequence>
<proteinExistence type="predicted"/>
<evidence type="ECO:0000313" key="2">
    <source>
        <dbReference type="Proteomes" id="UP000035800"/>
    </source>
</evidence>
<evidence type="ECO:0000313" key="1">
    <source>
        <dbReference type="EMBL" id="EKT85683.1"/>
    </source>
</evidence>
<dbReference type="InterPro" id="IPR045851">
    <property type="entry name" value="AMP-bd_C_sf"/>
</dbReference>
<name>K8XVW2_9LEPT</name>